<reference evidence="2 3" key="1">
    <citation type="submission" date="2019-11" db="EMBL/GenBank/DDBJ databases">
        <title>Complete genome sequence of Corynebacterium kalinowskii 1959, a novel Corynebacterium species isolated from soil of a small paddock in Vilsendorf, Germany.</title>
        <authorList>
            <person name="Schaffert L."/>
            <person name="Ruwe M."/>
            <person name="Milse J."/>
            <person name="Hanuschka K."/>
            <person name="Ortseifen V."/>
            <person name="Droste J."/>
            <person name="Brandt D."/>
            <person name="Schlueter L."/>
            <person name="Kutter Y."/>
            <person name="Vinke S."/>
            <person name="Viehoefer P."/>
            <person name="Jacob L."/>
            <person name="Luebke N.-C."/>
            <person name="Schulte-Berndt E."/>
            <person name="Hain C."/>
            <person name="Linder M."/>
            <person name="Schmidt P."/>
            <person name="Wollenschlaeger L."/>
            <person name="Luttermann T."/>
            <person name="Thieme E."/>
            <person name="Hassa J."/>
            <person name="Haak M."/>
            <person name="Wittchen M."/>
            <person name="Mentz A."/>
            <person name="Persicke M."/>
            <person name="Busche T."/>
            <person name="Ruckert C."/>
        </authorList>
    </citation>
    <scope>NUCLEOTIDE SEQUENCE [LARGE SCALE GENOMIC DNA]</scope>
    <source>
        <strain evidence="2 3">2039</strain>
    </source>
</reference>
<keyword evidence="1" id="KW-0732">Signal</keyword>
<dbReference type="EMBL" id="CP046455">
    <property type="protein sequence ID" value="QGU07166.1"/>
    <property type="molecule type" value="Genomic_DNA"/>
</dbReference>
<name>A0A6B8W8E4_9CORY</name>
<protein>
    <submittedName>
        <fullName evidence="2">Uncharacterized protein</fullName>
    </submittedName>
</protein>
<evidence type="ECO:0000313" key="2">
    <source>
        <dbReference type="EMBL" id="QGU07166.1"/>
    </source>
</evidence>
<feature type="chain" id="PRO_5025668720" evidence="1">
    <location>
        <begin position="24"/>
        <end position="154"/>
    </location>
</feature>
<dbReference type="RefSeq" id="WP_156230685.1">
    <property type="nucleotide sequence ID" value="NZ_CP046455.1"/>
</dbReference>
<gene>
    <name evidence="2" type="ORF">COCCU_06110</name>
</gene>
<keyword evidence="3" id="KW-1185">Reference proteome</keyword>
<evidence type="ECO:0000256" key="1">
    <source>
        <dbReference type="SAM" id="SignalP"/>
    </source>
</evidence>
<proteinExistence type="predicted"/>
<accession>A0A6B8W8E4</accession>
<sequence precursor="true">MKKFIAAAAVTALALTLTPTAAAQGSSAFGSSSAVAPNPTPDPNFVYYDVWQVVDLIVEGYEQHYTNRGYTIHYTASDLAQTYATATPSQRNYIRAEAAASGIDIHVETFPTSTYETKYQELINTPYESYKAQLVGAYVQVNQQTVTATIVTAR</sequence>
<dbReference type="AlphaFoldDB" id="A0A6B8W8E4"/>
<evidence type="ECO:0000313" key="3">
    <source>
        <dbReference type="Proteomes" id="UP000424462"/>
    </source>
</evidence>
<dbReference type="Proteomes" id="UP000424462">
    <property type="component" value="Chromosome"/>
</dbReference>
<feature type="signal peptide" evidence="1">
    <location>
        <begin position="1"/>
        <end position="23"/>
    </location>
</feature>
<dbReference type="KEGG" id="cok:COCCU_06110"/>
<organism evidence="2 3">
    <name type="scientific">Corynebacterium occultum</name>
    <dbReference type="NCBI Taxonomy" id="2675219"/>
    <lineage>
        <taxon>Bacteria</taxon>
        <taxon>Bacillati</taxon>
        <taxon>Actinomycetota</taxon>
        <taxon>Actinomycetes</taxon>
        <taxon>Mycobacteriales</taxon>
        <taxon>Corynebacteriaceae</taxon>
        <taxon>Corynebacterium</taxon>
    </lineage>
</organism>